<dbReference type="Proteomes" id="UP000646308">
    <property type="component" value="Unassembled WGS sequence"/>
</dbReference>
<dbReference type="AlphaFoldDB" id="A0A2T4MJ87"/>
<dbReference type="CDD" id="cd06850">
    <property type="entry name" value="biotinyl_domain"/>
    <property type="match status" value="1"/>
</dbReference>
<evidence type="ECO:0000256" key="1">
    <source>
        <dbReference type="ARBA" id="ARBA00023267"/>
    </source>
</evidence>
<dbReference type="InterPro" id="IPR011053">
    <property type="entry name" value="Single_hybrid_motif"/>
</dbReference>
<sequence length="147" mass="16414">MDLKQIDQTLSLLRAYGAKHFKYKDDDIELELDLAAQVPNDDMPAPTASHLTGSTQLPSNHDTNDTEDNEKVIRSQMIGTFYLQDEKELTKPVIKVGDHINKGDIIGYVEAMKVMNDVTADASGEITEIPVDHGENIEHNQIIVKLK</sequence>
<dbReference type="RefSeq" id="WP_107368571.1">
    <property type="nucleotide sequence ID" value="NZ_CP045927.1"/>
</dbReference>
<organism evidence="4 5">
    <name type="scientific">Staphylococcus agnetis</name>
    <dbReference type="NCBI Taxonomy" id="985762"/>
    <lineage>
        <taxon>Bacteria</taxon>
        <taxon>Bacillati</taxon>
        <taxon>Bacillota</taxon>
        <taxon>Bacilli</taxon>
        <taxon>Bacillales</taxon>
        <taxon>Staphylococcaceae</taxon>
        <taxon>Staphylococcus</taxon>
    </lineage>
</organism>
<keyword evidence="1" id="KW-0092">Biotin</keyword>
<evidence type="ECO:0000256" key="2">
    <source>
        <dbReference type="SAM" id="MobiDB-lite"/>
    </source>
</evidence>
<comment type="caution">
    <text evidence="4">The sequence shown here is derived from an EMBL/GenBank/DDBJ whole genome shotgun (WGS) entry which is preliminary data.</text>
</comment>
<gene>
    <name evidence="4" type="ORF">GLV84_11260</name>
</gene>
<feature type="region of interest" description="Disordered" evidence="2">
    <location>
        <begin position="39"/>
        <end position="69"/>
    </location>
</feature>
<accession>A0A2T4MJ87</accession>
<dbReference type="EMBL" id="WMFL01000085">
    <property type="protein sequence ID" value="NJI03406.1"/>
    <property type="molecule type" value="Genomic_DNA"/>
</dbReference>
<dbReference type="PANTHER" id="PTHR45266">
    <property type="entry name" value="OXALOACETATE DECARBOXYLASE ALPHA CHAIN"/>
    <property type="match status" value="1"/>
</dbReference>
<protein>
    <submittedName>
        <fullName evidence="4">Acetyl-CoA carboxylase biotin carboxyl carrier protein subunit</fullName>
    </submittedName>
</protein>
<reference evidence="4" key="1">
    <citation type="submission" date="2019-11" db="EMBL/GenBank/DDBJ databases">
        <title>Whole genome comparisons of Staphylococcus agnetis isolates from cattle and chickens.</title>
        <authorList>
            <person name="Rhoads D."/>
            <person name="Shwani A."/>
            <person name="Adkins P."/>
            <person name="Calcutt M."/>
            <person name="Middleton J."/>
        </authorList>
    </citation>
    <scope>NUCLEOTIDE SEQUENCE</scope>
    <source>
        <strain evidence="4">1387</strain>
    </source>
</reference>
<evidence type="ECO:0000313" key="4">
    <source>
        <dbReference type="EMBL" id="NJI03406.1"/>
    </source>
</evidence>
<dbReference type="GeneID" id="57691712"/>
<dbReference type="SUPFAM" id="SSF51230">
    <property type="entry name" value="Single hybrid motif"/>
    <property type="match status" value="1"/>
</dbReference>
<evidence type="ECO:0000259" key="3">
    <source>
        <dbReference type="PROSITE" id="PS50968"/>
    </source>
</evidence>
<evidence type="ECO:0000313" key="5">
    <source>
        <dbReference type="Proteomes" id="UP000646308"/>
    </source>
</evidence>
<dbReference type="Gene3D" id="2.40.50.100">
    <property type="match status" value="1"/>
</dbReference>
<dbReference type="InterPro" id="IPR000089">
    <property type="entry name" value="Biotin_lipoyl"/>
</dbReference>
<dbReference type="PROSITE" id="PS00188">
    <property type="entry name" value="BIOTIN"/>
    <property type="match status" value="1"/>
</dbReference>
<dbReference type="PANTHER" id="PTHR45266:SF3">
    <property type="entry name" value="OXALOACETATE DECARBOXYLASE ALPHA CHAIN"/>
    <property type="match status" value="1"/>
</dbReference>
<feature type="compositionally biased region" description="Polar residues" evidence="2">
    <location>
        <begin position="49"/>
        <end position="61"/>
    </location>
</feature>
<dbReference type="InterPro" id="IPR050709">
    <property type="entry name" value="Biotin_Carboxyl_Carrier/Decarb"/>
</dbReference>
<dbReference type="PROSITE" id="PS50968">
    <property type="entry name" value="BIOTINYL_LIPOYL"/>
    <property type="match status" value="1"/>
</dbReference>
<proteinExistence type="predicted"/>
<name>A0A2T4MJ87_9STAP</name>
<feature type="domain" description="Lipoyl-binding" evidence="3">
    <location>
        <begin position="78"/>
        <end position="147"/>
    </location>
</feature>
<dbReference type="Pfam" id="PF00364">
    <property type="entry name" value="Biotin_lipoyl"/>
    <property type="match status" value="1"/>
</dbReference>
<dbReference type="InterPro" id="IPR001882">
    <property type="entry name" value="Biotin_BS"/>
</dbReference>